<dbReference type="SUPFAM" id="SSF54695">
    <property type="entry name" value="POZ domain"/>
    <property type="match status" value="1"/>
</dbReference>
<dbReference type="Pfam" id="PF01344">
    <property type="entry name" value="Kelch_1"/>
    <property type="match status" value="2"/>
</dbReference>
<dbReference type="SUPFAM" id="SSF50965">
    <property type="entry name" value="Galactose oxidase, central domain"/>
    <property type="match status" value="1"/>
</dbReference>
<evidence type="ECO:0000259" key="11">
    <source>
        <dbReference type="PROSITE" id="PS50097"/>
    </source>
</evidence>
<keyword evidence="8" id="KW-0009">Actin-binding</keyword>
<dbReference type="Proteomes" id="UP001558652">
    <property type="component" value="Unassembled WGS sequence"/>
</dbReference>
<keyword evidence="5" id="KW-0963">Cytoplasm</keyword>
<protein>
    <recommendedName>
        <fullName evidence="3">Kelch-like protein diablo</fullName>
    </recommendedName>
</protein>
<evidence type="ECO:0000256" key="6">
    <source>
        <dbReference type="ARBA" id="ARBA00022737"/>
    </source>
</evidence>
<evidence type="ECO:0000256" key="9">
    <source>
        <dbReference type="ARBA" id="ARBA00043912"/>
    </source>
</evidence>
<comment type="function">
    <text evidence="9">Probable substrate-specific adapter of an E3 ubiquitin-protein ligase complex which mediates the ubiquitination and subsequent proteasomal degradation of target proteins. May have a role in synapse differentiation and growth.</text>
</comment>
<keyword evidence="10" id="KW-0472">Membrane</keyword>
<dbReference type="InterPro" id="IPR011043">
    <property type="entry name" value="Gal_Oxase/kelch_b-propeller"/>
</dbReference>
<dbReference type="PANTHER" id="PTHR24412:SF401">
    <property type="entry name" value="FI11917P"/>
    <property type="match status" value="1"/>
</dbReference>
<evidence type="ECO:0000256" key="4">
    <source>
        <dbReference type="ARBA" id="ARBA00022441"/>
    </source>
</evidence>
<dbReference type="Pfam" id="PF07707">
    <property type="entry name" value="BACK"/>
    <property type="match status" value="1"/>
</dbReference>
<dbReference type="PROSITE" id="PS50097">
    <property type="entry name" value="BTB"/>
    <property type="match status" value="1"/>
</dbReference>
<dbReference type="FunFam" id="1.25.40.420:FF:000001">
    <property type="entry name" value="Kelch-like family member 12"/>
    <property type="match status" value="1"/>
</dbReference>
<keyword evidence="7" id="KW-0833">Ubl conjugation pathway</keyword>
<name>A0ABD0Y0M1_9HEMI</name>
<evidence type="ECO:0000256" key="2">
    <source>
        <dbReference type="ARBA" id="ARBA00004906"/>
    </source>
</evidence>
<dbReference type="InterPro" id="IPR000210">
    <property type="entry name" value="BTB/POZ_dom"/>
</dbReference>
<evidence type="ECO:0000256" key="1">
    <source>
        <dbReference type="ARBA" id="ARBA00004496"/>
    </source>
</evidence>
<dbReference type="PRINTS" id="PR00501">
    <property type="entry name" value="KELCHREPEAT"/>
</dbReference>
<evidence type="ECO:0000313" key="13">
    <source>
        <dbReference type="Proteomes" id="UP001558652"/>
    </source>
</evidence>
<comment type="subcellular location">
    <subcellularLocation>
        <location evidence="1">Cytoplasm</location>
    </subcellularLocation>
</comment>
<evidence type="ECO:0000256" key="5">
    <source>
        <dbReference type="ARBA" id="ARBA00022490"/>
    </source>
</evidence>
<evidence type="ECO:0000313" key="12">
    <source>
        <dbReference type="EMBL" id="KAL1116712.1"/>
    </source>
</evidence>
<dbReference type="EMBL" id="JBFDAA010000017">
    <property type="protein sequence ID" value="KAL1116712.1"/>
    <property type="molecule type" value="Genomic_DNA"/>
</dbReference>
<dbReference type="AlphaFoldDB" id="A0ABD0Y0M1"/>
<dbReference type="InterPro" id="IPR011705">
    <property type="entry name" value="BACK"/>
</dbReference>
<dbReference type="FunFam" id="2.120.10.80:FF:000024">
    <property type="entry name" value="Kelch-like ECH-associated protein 1"/>
    <property type="match status" value="1"/>
</dbReference>
<keyword evidence="6" id="KW-0677">Repeat</keyword>
<dbReference type="SMART" id="SM00875">
    <property type="entry name" value="BACK"/>
    <property type="match status" value="1"/>
</dbReference>
<dbReference type="GO" id="GO:0005737">
    <property type="term" value="C:cytoplasm"/>
    <property type="evidence" value="ECO:0007669"/>
    <property type="project" value="UniProtKB-SubCell"/>
</dbReference>
<organism evidence="12 13">
    <name type="scientific">Ranatra chinensis</name>
    <dbReference type="NCBI Taxonomy" id="642074"/>
    <lineage>
        <taxon>Eukaryota</taxon>
        <taxon>Metazoa</taxon>
        <taxon>Ecdysozoa</taxon>
        <taxon>Arthropoda</taxon>
        <taxon>Hexapoda</taxon>
        <taxon>Insecta</taxon>
        <taxon>Pterygota</taxon>
        <taxon>Neoptera</taxon>
        <taxon>Paraneoptera</taxon>
        <taxon>Hemiptera</taxon>
        <taxon>Heteroptera</taxon>
        <taxon>Panheteroptera</taxon>
        <taxon>Nepomorpha</taxon>
        <taxon>Nepidae</taxon>
        <taxon>Ranatrinae</taxon>
        <taxon>Ranatra</taxon>
    </lineage>
</organism>
<evidence type="ECO:0000256" key="3">
    <source>
        <dbReference type="ARBA" id="ARBA00013699"/>
    </source>
</evidence>
<evidence type="ECO:0000256" key="8">
    <source>
        <dbReference type="ARBA" id="ARBA00023203"/>
    </source>
</evidence>
<dbReference type="Gene3D" id="3.30.710.10">
    <property type="entry name" value="Potassium Channel Kv1.1, Chain A"/>
    <property type="match status" value="1"/>
</dbReference>
<comment type="pathway">
    <text evidence="2">Protein modification; protein ubiquitination.</text>
</comment>
<dbReference type="InterPro" id="IPR006652">
    <property type="entry name" value="Kelch_1"/>
</dbReference>
<sequence length="567" mass="63540">MMSMMRCHQMLTDVVLEVGSELFHSHKVVLAAASPYFKAMFTSGLMETEMSRVTLHGVCPSAMSKLLEFIYTGKIRVTETTVCTLLPAAAMFQVADVIKACCIFLERQLSPSNAIGIASFAEQHGCLELKNRVNQYVLRNFSQVCQEDEFLTLSAAQLVDLIKKDELIVREEREVYTAVIRWVRYSEEARRPQMQSVLSAVRCQFLTPRFLHEQMRNCDVIRKLPACREYLASIFKDLTLHKKVTVRERTPDTPRIIYIAGGYFKYSLDIMESFNVTLGTWSTLAKLTIPRSGLGCAFIKGMFYAVGGRNNAPGGSYDSDWVDRYDPLRDLWRPCNPMSVPRNRVGVGVLDGLIYACGGSAGAEYHNSVERYDPEEDRWCNIKQMSSKRLGVGVAVVNRLLYAIGGFDGERRLNSCECYHPERDEWTSIPDMAVPRSGAGVAALNHHIYVVGGYDGVQQLNSVERYDTETRSWQFVAALTTARSAITLTPIDDNKLIAIGGFDGQGLLSLVEIYSAEEDKWSESASLPSARSGHAAAISFFQVSCPFFYVVFFLYVGLEVLEICPIN</sequence>
<dbReference type="PANTHER" id="PTHR24412">
    <property type="entry name" value="KELCH PROTEIN"/>
    <property type="match status" value="1"/>
</dbReference>
<accession>A0ABD0Y0M1</accession>
<evidence type="ECO:0000256" key="10">
    <source>
        <dbReference type="SAM" id="Phobius"/>
    </source>
</evidence>
<proteinExistence type="predicted"/>
<dbReference type="GO" id="GO:0003779">
    <property type="term" value="F:actin binding"/>
    <property type="evidence" value="ECO:0007669"/>
    <property type="project" value="UniProtKB-KW"/>
</dbReference>
<feature type="domain" description="BTB" evidence="11">
    <location>
        <begin position="12"/>
        <end position="79"/>
    </location>
</feature>
<dbReference type="Gene3D" id="2.120.10.80">
    <property type="entry name" value="Kelch-type beta propeller"/>
    <property type="match status" value="1"/>
</dbReference>
<dbReference type="Gene3D" id="1.25.40.420">
    <property type="match status" value="1"/>
</dbReference>
<keyword evidence="13" id="KW-1185">Reference proteome</keyword>
<dbReference type="InterPro" id="IPR015915">
    <property type="entry name" value="Kelch-typ_b-propeller"/>
</dbReference>
<evidence type="ECO:0000256" key="7">
    <source>
        <dbReference type="ARBA" id="ARBA00022786"/>
    </source>
</evidence>
<keyword evidence="10" id="KW-0812">Transmembrane</keyword>
<reference evidence="12 13" key="1">
    <citation type="submission" date="2024-07" db="EMBL/GenBank/DDBJ databases">
        <title>Chromosome-level genome assembly of the water stick insect Ranatra chinensis (Heteroptera: Nepidae).</title>
        <authorList>
            <person name="Liu X."/>
        </authorList>
    </citation>
    <scope>NUCLEOTIDE SEQUENCE [LARGE SCALE GENOMIC DNA]</scope>
    <source>
        <strain evidence="12">Cailab_2021Rc</strain>
        <tissue evidence="12">Muscle</tissue>
    </source>
</reference>
<dbReference type="PIRSF" id="PIRSF037037">
    <property type="entry name" value="Kelch-like_protein_gigaxonin"/>
    <property type="match status" value="1"/>
</dbReference>
<dbReference type="SMART" id="SM00225">
    <property type="entry name" value="BTB"/>
    <property type="match status" value="1"/>
</dbReference>
<feature type="transmembrane region" description="Helical" evidence="10">
    <location>
        <begin position="535"/>
        <end position="558"/>
    </location>
</feature>
<keyword evidence="10" id="KW-1133">Transmembrane helix</keyword>
<dbReference type="InterPro" id="IPR017096">
    <property type="entry name" value="BTB-kelch_protein"/>
</dbReference>
<gene>
    <name evidence="12" type="ORF">AAG570_005184</name>
</gene>
<dbReference type="Pfam" id="PF24681">
    <property type="entry name" value="Kelch_KLHDC2_KLHL20_DRC7"/>
    <property type="match status" value="1"/>
</dbReference>
<dbReference type="Pfam" id="PF00651">
    <property type="entry name" value="BTB"/>
    <property type="match status" value="1"/>
</dbReference>
<comment type="caution">
    <text evidence="12">The sequence shown here is derived from an EMBL/GenBank/DDBJ whole genome shotgun (WGS) entry which is preliminary data.</text>
</comment>
<keyword evidence="4" id="KW-0880">Kelch repeat</keyword>
<dbReference type="InterPro" id="IPR011333">
    <property type="entry name" value="SKP1/BTB/POZ_sf"/>
</dbReference>
<dbReference type="SMART" id="SM00612">
    <property type="entry name" value="Kelch"/>
    <property type="match status" value="6"/>
</dbReference>